<dbReference type="InterPro" id="IPR022675">
    <property type="entry name" value="G6P_DH_C"/>
</dbReference>
<evidence type="ECO:0000313" key="8">
    <source>
        <dbReference type="EMBL" id="OGI88596.1"/>
    </source>
</evidence>
<organism evidence="8 9">
    <name type="scientific">Candidatus Nomurabacteria bacterium RIFCSPLOWO2_01_FULL_41_21</name>
    <dbReference type="NCBI Taxonomy" id="1801776"/>
    <lineage>
        <taxon>Bacteria</taxon>
        <taxon>Candidatus Nomuraibacteriota</taxon>
    </lineage>
</organism>
<keyword evidence="2" id="KW-0313">Glucose metabolism</keyword>
<evidence type="ECO:0000259" key="6">
    <source>
        <dbReference type="Pfam" id="PF00479"/>
    </source>
</evidence>
<keyword evidence="4" id="KW-0560">Oxidoreductase</keyword>
<evidence type="ECO:0008006" key="10">
    <source>
        <dbReference type="Google" id="ProtNLM"/>
    </source>
</evidence>
<evidence type="ECO:0000256" key="5">
    <source>
        <dbReference type="ARBA" id="ARBA00023277"/>
    </source>
</evidence>
<dbReference type="GO" id="GO:0005829">
    <property type="term" value="C:cytosol"/>
    <property type="evidence" value="ECO:0007669"/>
    <property type="project" value="TreeGrafter"/>
</dbReference>
<dbReference type="Gene3D" id="3.40.50.720">
    <property type="entry name" value="NAD(P)-binding Rossmann-like Domain"/>
    <property type="match status" value="2"/>
</dbReference>
<feature type="domain" description="Glucose-6-phosphate dehydrogenase NAD-binding" evidence="6">
    <location>
        <begin position="43"/>
        <end position="131"/>
    </location>
</feature>
<dbReference type="InterPro" id="IPR001282">
    <property type="entry name" value="G6P_DH"/>
</dbReference>
<dbReference type="InterPro" id="IPR022674">
    <property type="entry name" value="G6P_DH_NAD-bd"/>
</dbReference>
<dbReference type="GO" id="GO:0009051">
    <property type="term" value="P:pentose-phosphate shunt, oxidative branch"/>
    <property type="evidence" value="ECO:0007669"/>
    <property type="project" value="TreeGrafter"/>
</dbReference>
<proteinExistence type="predicted"/>
<dbReference type="PRINTS" id="PR00079">
    <property type="entry name" value="G6PDHDRGNASE"/>
</dbReference>
<reference evidence="8 9" key="1">
    <citation type="journal article" date="2016" name="Nat. Commun.">
        <title>Thousands of microbial genomes shed light on interconnected biogeochemical processes in an aquifer system.</title>
        <authorList>
            <person name="Anantharaman K."/>
            <person name="Brown C.T."/>
            <person name="Hug L.A."/>
            <person name="Sharon I."/>
            <person name="Castelle C.J."/>
            <person name="Probst A.J."/>
            <person name="Thomas B.C."/>
            <person name="Singh A."/>
            <person name="Wilkins M.J."/>
            <person name="Karaoz U."/>
            <person name="Brodie E.L."/>
            <person name="Williams K.H."/>
            <person name="Hubbard S.S."/>
            <person name="Banfield J.F."/>
        </authorList>
    </citation>
    <scope>NUCLEOTIDE SEQUENCE [LARGE SCALE GENOMIC DNA]</scope>
</reference>
<evidence type="ECO:0000256" key="1">
    <source>
        <dbReference type="ARBA" id="ARBA00004937"/>
    </source>
</evidence>
<evidence type="ECO:0000256" key="4">
    <source>
        <dbReference type="ARBA" id="ARBA00023002"/>
    </source>
</evidence>
<dbReference type="SUPFAM" id="SSF51735">
    <property type="entry name" value="NAD(P)-binding Rossmann-fold domains"/>
    <property type="match status" value="1"/>
</dbReference>
<evidence type="ECO:0000256" key="3">
    <source>
        <dbReference type="ARBA" id="ARBA00022857"/>
    </source>
</evidence>
<evidence type="ECO:0000256" key="2">
    <source>
        <dbReference type="ARBA" id="ARBA00022526"/>
    </source>
</evidence>
<comment type="caution">
    <text evidence="8">The sequence shown here is derived from an EMBL/GenBank/DDBJ whole genome shotgun (WGS) entry which is preliminary data.</text>
</comment>
<dbReference type="Gene3D" id="3.30.360.10">
    <property type="entry name" value="Dihydrodipicolinate Reductase, domain 2"/>
    <property type="match status" value="2"/>
</dbReference>
<evidence type="ECO:0000313" key="9">
    <source>
        <dbReference type="Proteomes" id="UP000176423"/>
    </source>
</evidence>
<dbReference type="AlphaFoldDB" id="A0A1F6X3D0"/>
<sequence length="335" mass="37888">MNNEQKKVTFVLFGASGHLSKKYLLPALESLKINPIKISRKDYPNLKQIIPRGGELVFHLAIPPEGVADAIKIIAENFAEENSENIKILLEKPFGTDLKSAERLIEFIDKYFREEQIYRVDHYLAKKSLQNLVGQNENIKAIEIIGSEKLDIEGRVNFYEKTGALRDSIQSHMLEMVAVTLSGSFEREKREEIIKNISIICDITKNECVKRGQYKGYREEVGNPGSMTETFVSVNLALGDVGITLTTGKALREKLTQIKVIYKDGSEKIFNIVPEPDAYAKVLQATIAGNHHPFMSQKEVLESWRILEDIQETWKSGGSDLIIYERGTPIEELTS</sequence>
<name>A0A1F6X3D0_9BACT</name>
<feature type="domain" description="Glucose-6-phosphate dehydrogenase C-terminal" evidence="7">
    <location>
        <begin position="275"/>
        <end position="328"/>
    </location>
</feature>
<dbReference type="InterPro" id="IPR036291">
    <property type="entry name" value="NAD(P)-bd_dom_sf"/>
</dbReference>
<feature type="domain" description="Glucose-6-phosphate dehydrogenase C-terminal" evidence="7">
    <location>
        <begin position="135"/>
        <end position="270"/>
    </location>
</feature>
<keyword evidence="5" id="KW-0119">Carbohydrate metabolism</keyword>
<comment type="pathway">
    <text evidence="1">Carbohydrate degradation; pentose phosphate pathway; D-ribulose 5-phosphate from D-glucose 6-phosphate (oxidative stage): step 1/3.</text>
</comment>
<dbReference type="PANTHER" id="PTHR23429:SF0">
    <property type="entry name" value="GLUCOSE-6-PHOSPHATE 1-DEHYDROGENASE"/>
    <property type="match status" value="1"/>
</dbReference>
<dbReference type="Proteomes" id="UP000176423">
    <property type="component" value="Unassembled WGS sequence"/>
</dbReference>
<protein>
    <recommendedName>
        <fullName evidence="10">Glucose-6-phosphate dehydrogenase NAD-binding domain-containing protein</fullName>
    </recommendedName>
</protein>
<keyword evidence="3" id="KW-0521">NADP</keyword>
<gene>
    <name evidence="8" type="ORF">A2914_01470</name>
</gene>
<dbReference type="GO" id="GO:0050661">
    <property type="term" value="F:NADP binding"/>
    <property type="evidence" value="ECO:0007669"/>
    <property type="project" value="InterPro"/>
</dbReference>
<dbReference type="EMBL" id="MFVA01000010">
    <property type="protein sequence ID" value="OGI88596.1"/>
    <property type="molecule type" value="Genomic_DNA"/>
</dbReference>
<accession>A0A1F6X3D0</accession>
<dbReference type="SUPFAM" id="SSF55347">
    <property type="entry name" value="Glyceraldehyde-3-phosphate dehydrogenase-like, C-terminal domain"/>
    <property type="match status" value="1"/>
</dbReference>
<dbReference type="GO" id="GO:0006006">
    <property type="term" value="P:glucose metabolic process"/>
    <property type="evidence" value="ECO:0007669"/>
    <property type="project" value="UniProtKB-KW"/>
</dbReference>
<evidence type="ECO:0000259" key="7">
    <source>
        <dbReference type="Pfam" id="PF02781"/>
    </source>
</evidence>
<dbReference type="STRING" id="1801776.A2914_01470"/>
<dbReference type="GO" id="GO:0004345">
    <property type="term" value="F:glucose-6-phosphate dehydrogenase activity"/>
    <property type="evidence" value="ECO:0007669"/>
    <property type="project" value="InterPro"/>
</dbReference>
<dbReference type="Pfam" id="PF02781">
    <property type="entry name" value="G6PD_C"/>
    <property type="match status" value="2"/>
</dbReference>
<dbReference type="PANTHER" id="PTHR23429">
    <property type="entry name" value="GLUCOSE-6-PHOSPHATE 1-DEHYDROGENASE G6PD"/>
    <property type="match status" value="1"/>
</dbReference>
<dbReference type="Pfam" id="PF00479">
    <property type="entry name" value="G6PD_N"/>
    <property type="match status" value="1"/>
</dbReference>